<dbReference type="EMBL" id="LAZR01053597">
    <property type="protein sequence ID" value="KKK80398.1"/>
    <property type="molecule type" value="Genomic_DNA"/>
</dbReference>
<evidence type="ECO:0000259" key="1">
    <source>
        <dbReference type="Pfam" id="PF00246"/>
    </source>
</evidence>
<accession>A0A0F8YG12</accession>
<dbReference type="Gene3D" id="3.40.630.10">
    <property type="entry name" value="Zn peptidases"/>
    <property type="match status" value="1"/>
</dbReference>
<dbReference type="SUPFAM" id="SSF53187">
    <property type="entry name" value="Zn-dependent exopeptidases"/>
    <property type="match status" value="1"/>
</dbReference>
<dbReference type="AlphaFoldDB" id="A0A0F8YG12"/>
<sequence>MKQLFTLLAALLLFITPFYAQIEPPTLDYYLPDNVTYNPDIPEPQEILGWVPGTWHVSHDKLVNYMRTIAESSNRISIDDRGQTYEGRPLLLLTITSPENHQNLEKIRQNHVALTASGSASLDLNNMPIITYQGMSIHG</sequence>
<dbReference type="InterPro" id="IPR000834">
    <property type="entry name" value="Peptidase_M14"/>
</dbReference>
<protein>
    <recommendedName>
        <fullName evidence="1">Peptidase M14 domain-containing protein</fullName>
    </recommendedName>
</protein>
<gene>
    <name evidence="2" type="ORF">LCGC14_2823870</name>
</gene>
<proteinExistence type="predicted"/>
<dbReference type="Pfam" id="PF00246">
    <property type="entry name" value="Peptidase_M14"/>
    <property type="match status" value="1"/>
</dbReference>
<comment type="caution">
    <text evidence="2">The sequence shown here is derived from an EMBL/GenBank/DDBJ whole genome shotgun (WGS) entry which is preliminary data.</text>
</comment>
<reference evidence="2" key="1">
    <citation type="journal article" date="2015" name="Nature">
        <title>Complex archaea that bridge the gap between prokaryotes and eukaryotes.</title>
        <authorList>
            <person name="Spang A."/>
            <person name="Saw J.H."/>
            <person name="Jorgensen S.L."/>
            <person name="Zaremba-Niedzwiedzka K."/>
            <person name="Martijn J."/>
            <person name="Lind A.E."/>
            <person name="van Eijk R."/>
            <person name="Schleper C."/>
            <person name="Guy L."/>
            <person name="Ettema T.J."/>
        </authorList>
    </citation>
    <scope>NUCLEOTIDE SEQUENCE</scope>
</reference>
<dbReference type="GO" id="GO:0004181">
    <property type="term" value="F:metallocarboxypeptidase activity"/>
    <property type="evidence" value="ECO:0007669"/>
    <property type="project" value="InterPro"/>
</dbReference>
<evidence type="ECO:0000313" key="2">
    <source>
        <dbReference type="EMBL" id="KKK80398.1"/>
    </source>
</evidence>
<name>A0A0F8YG12_9ZZZZ</name>
<feature type="domain" description="Peptidase M14" evidence="1">
    <location>
        <begin position="63"/>
        <end position="108"/>
    </location>
</feature>
<feature type="non-terminal residue" evidence="2">
    <location>
        <position position="139"/>
    </location>
</feature>
<dbReference type="GO" id="GO:0006508">
    <property type="term" value="P:proteolysis"/>
    <property type="evidence" value="ECO:0007669"/>
    <property type="project" value="InterPro"/>
</dbReference>
<organism evidence="2">
    <name type="scientific">marine sediment metagenome</name>
    <dbReference type="NCBI Taxonomy" id="412755"/>
    <lineage>
        <taxon>unclassified sequences</taxon>
        <taxon>metagenomes</taxon>
        <taxon>ecological metagenomes</taxon>
    </lineage>
</organism>
<dbReference type="GO" id="GO:0008270">
    <property type="term" value="F:zinc ion binding"/>
    <property type="evidence" value="ECO:0007669"/>
    <property type="project" value="InterPro"/>
</dbReference>